<dbReference type="EMBL" id="AP023213">
    <property type="protein sequence ID" value="BCG47125.1"/>
    <property type="molecule type" value="Genomic_DNA"/>
</dbReference>
<dbReference type="InterPro" id="IPR003661">
    <property type="entry name" value="HisK_dim/P_dom"/>
</dbReference>
<keyword evidence="6" id="KW-0175">Coiled coil</keyword>
<reference evidence="8 9" key="1">
    <citation type="submission" date="2020-06" db="EMBL/GenBank/DDBJ databases">
        <title>Interaction of electrochemicaly active bacteria, Geobacter bremensis R4 on different carbon anode.</title>
        <authorList>
            <person name="Meng L."/>
            <person name="Yoshida N."/>
        </authorList>
    </citation>
    <scope>NUCLEOTIDE SEQUENCE [LARGE SCALE GENOMIC DNA]</scope>
    <source>
        <strain evidence="8 9">R4</strain>
    </source>
</reference>
<dbReference type="InterPro" id="IPR036890">
    <property type="entry name" value="HATPase_C_sf"/>
</dbReference>
<keyword evidence="5 8" id="KW-0418">Kinase</keyword>
<dbReference type="AlphaFoldDB" id="A0A6S6M6W2"/>
<dbReference type="Gene3D" id="1.10.287.130">
    <property type="match status" value="1"/>
</dbReference>
<gene>
    <name evidence="8" type="ORF">GEOBRER4_n1947</name>
</gene>
<dbReference type="PRINTS" id="PR00344">
    <property type="entry name" value="BCTRLSENSOR"/>
</dbReference>
<dbReference type="SMART" id="SM00388">
    <property type="entry name" value="HisKA"/>
    <property type="match status" value="1"/>
</dbReference>
<protein>
    <recommendedName>
        <fullName evidence="2">histidine kinase</fullName>
        <ecNumber evidence="2">2.7.13.3</ecNumber>
    </recommendedName>
</protein>
<dbReference type="InterPro" id="IPR005467">
    <property type="entry name" value="His_kinase_dom"/>
</dbReference>
<dbReference type="InterPro" id="IPR003594">
    <property type="entry name" value="HATPase_dom"/>
</dbReference>
<dbReference type="InterPro" id="IPR050351">
    <property type="entry name" value="BphY/WalK/GraS-like"/>
</dbReference>
<dbReference type="GO" id="GO:0000155">
    <property type="term" value="F:phosphorelay sensor kinase activity"/>
    <property type="evidence" value="ECO:0007669"/>
    <property type="project" value="InterPro"/>
</dbReference>
<dbReference type="InterPro" id="IPR004358">
    <property type="entry name" value="Sig_transdc_His_kin-like_C"/>
</dbReference>
<evidence type="ECO:0000256" key="1">
    <source>
        <dbReference type="ARBA" id="ARBA00000085"/>
    </source>
</evidence>
<evidence type="ECO:0000256" key="5">
    <source>
        <dbReference type="ARBA" id="ARBA00022777"/>
    </source>
</evidence>
<dbReference type="CDD" id="cd00082">
    <property type="entry name" value="HisKA"/>
    <property type="match status" value="1"/>
</dbReference>
<dbReference type="SUPFAM" id="SSF55874">
    <property type="entry name" value="ATPase domain of HSP90 chaperone/DNA topoisomerase II/histidine kinase"/>
    <property type="match status" value="1"/>
</dbReference>
<feature type="coiled-coil region" evidence="6">
    <location>
        <begin position="441"/>
        <end position="475"/>
    </location>
</feature>
<dbReference type="Pfam" id="PF00512">
    <property type="entry name" value="HisKA"/>
    <property type="match status" value="1"/>
</dbReference>
<evidence type="ECO:0000256" key="3">
    <source>
        <dbReference type="ARBA" id="ARBA00022553"/>
    </source>
</evidence>
<dbReference type="InterPro" id="IPR036097">
    <property type="entry name" value="HisK_dim/P_sf"/>
</dbReference>
<keyword evidence="3" id="KW-0597">Phosphoprotein</keyword>
<dbReference type="GO" id="GO:0007234">
    <property type="term" value="P:osmosensory signaling via phosphorelay pathway"/>
    <property type="evidence" value="ECO:0007669"/>
    <property type="project" value="TreeGrafter"/>
</dbReference>
<dbReference type="SMART" id="SM00387">
    <property type="entry name" value="HATPase_c"/>
    <property type="match status" value="1"/>
</dbReference>
<dbReference type="GO" id="GO:0030295">
    <property type="term" value="F:protein kinase activator activity"/>
    <property type="evidence" value="ECO:0007669"/>
    <property type="project" value="TreeGrafter"/>
</dbReference>
<dbReference type="KEGG" id="gbn:GEOBRER4_18750"/>
<dbReference type="PANTHER" id="PTHR42878:SF15">
    <property type="entry name" value="BACTERIOPHYTOCHROME"/>
    <property type="match status" value="1"/>
</dbReference>
<dbReference type="SUPFAM" id="SSF47384">
    <property type="entry name" value="Homodimeric domain of signal transducing histidine kinase"/>
    <property type="match status" value="1"/>
</dbReference>
<organism evidence="8 9">
    <name type="scientific">Citrifermentans bremense</name>
    <dbReference type="NCBI Taxonomy" id="60035"/>
    <lineage>
        <taxon>Bacteria</taxon>
        <taxon>Pseudomonadati</taxon>
        <taxon>Thermodesulfobacteriota</taxon>
        <taxon>Desulfuromonadia</taxon>
        <taxon>Geobacterales</taxon>
        <taxon>Geobacteraceae</taxon>
        <taxon>Citrifermentans</taxon>
    </lineage>
</organism>
<evidence type="ECO:0000259" key="7">
    <source>
        <dbReference type="PROSITE" id="PS50109"/>
    </source>
</evidence>
<dbReference type="EC" id="2.7.13.3" evidence="2"/>
<dbReference type="Pfam" id="PF01590">
    <property type="entry name" value="GAF"/>
    <property type="match status" value="1"/>
</dbReference>
<sequence>MALGPDTPLYNSRIIGLFLKLLREKYPQVDIGDLLNHAQMKKWEVADPGHWFSQRQIDLFTEKLVLVTGDPRIAREAGRYAASPEGLGSLHSFILGLIGPEYVFFVMHKLARKFSRSSRCSSRRIGPREIEVTVTFEPGAKENPYQCDNRIGYFEAAFLLFGHDFPRIRHTECIFKGAEVCRYNISWNPSLISRLIQARRLSLLLLPLSSLSLFFAGGKFFTPSLTLALFVYLLFTLLLHAQERKALLSSLTNMRNSTEKLLVQTQDNCDNARMINEIGEVLSTRTDLDDILKSVNQVLLKRLDYGRGIIFLLDQDRQALVLKGCFGFSEEHQLKLEQMVLPIASGTPHGVLVRSFLRQEPLLINDLSEVKARASAENYAFFVGLGVKSFICAPIVCEGESLGVFAVDDMKRGGELLQSDLNLIQGIAPVIGIAIRNAMHLANERRLSEQLRKASELLERRVDERTSELSHANQELEFLYDSVSHDLRTPIRVIYGYGELLLEEYGMQLDATAKEYLKCIISGGERMEATLDRMLDLSEIRQAQLDLQPVDLSRIAHGIMADLRIADYKRELTVNIQEDVVVIGDEKLLTRVMENLLGNAWKYTSGKETSVISFGMRDGVCYVEDNGEGFDMAQAQRLFLPFQRLHGDSEIAGHGFGLSIVRKMIERMGGQVWGEGKPGEGATFYFTLPSVVKAEALPPQASADAGEPVSH</sequence>
<dbReference type="RefSeq" id="WP_185245192.1">
    <property type="nucleotide sequence ID" value="NZ_AP023213.1"/>
</dbReference>
<dbReference type="SUPFAM" id="SSF55781">
    <property type="entry name" value="GAF domain-like"/>
    <property type="match status" value="1"/>
</dbReference>
<dbReference type="Proteomes" id="UP000515472">
    <property type="component" value="Chromosome"/>
</dbReference>
<dbReference type="Gene3D" id="3.30.565.10">
    <property type="entry name" value="Histidine kinase-like ATPase, C-terminal domain"/>
    <property type="match status" value="1"/>
</dbReference>
<dbReference type="InterPro" id="IPR029016">
    <property type="entry name" value="GAF-like_dom_sf"/>
</dbReference>
<comment type="catalytic activity">
    <reaction evidence="1">
        <text>ATP + protein L-histidine = ADP + protein N-phospho-L-histidine.</text>
        <dbReference type="EC" id="2.7.13.3"/>
    </reaction>
</comment>
<evidence type="ECO:0000256" key="6">
    <source>
        <dbReference type="SAM" id="Coils"/>
    </source>
</evidence>
<feature type="domain" description="Histidine kinase" evidence="7">
    <location>
        <begin position="482"/>
        <end position="692"/>
    </location>
</feature>
<accession>A0A6S6M6W2</accession>
<dbReference type="Gene3D" id="3.30.450.40">
    <property type="match status" value="1"/>
</dbReference>
<dbReference type="PANTHER" id="PTHR42878">
    <property type="entry name" value="TWO-COMPONENT HISTIDINE KINASE"/>
    <property type="match status" value="1"/>
</dbReference>
<evidence type="ECO:0000256" key="4">
    <source>
        <dbReference type="ARBA" id="ARBA00022679"/>
    </source>
</evidence>
<dbReference type="SMART" id="SM00065">
    <property type="entry name" value="GAF"/>
    <property type="match status" value="1"/>
</dbReference>
<evidence type="ECO:0000313" key="9">
    <source>
        <dbReference type="Proteomes" id="UP000515472"/>
    </source>
</evidence>
<dbReference type="PROSITE" id="PS50109">
    <property type="entry name" value="HIS_KIN"/>
    <property type="match status" value="1"/>
</dbReference>
<dbReference type="Pfam" id="PF02518">
    <property type="entry name" value="HATPase_c"/>
    <property type="match status" value="1"/>
</dbReference>
<proteinExistence type="predicted"/>
<evidence type="ECO:0000256" key="2">
    <source>
        <dbReference type="ARBA" id="ARBA00012438"/>
    </source>
</evidence>
<keyword evidence="4" id="KW-0808">Transferase</keyword>
<evidence type="ECO:0000313" key="8">
    <source>
        <dbReference type="EMBL" id="BCG47125.1"/>
    </source>
</evidence>
<dbReference type="GO" id="GO:0000156">
    <property type="term" value="F:phosphorelay response regulator activity"/>
    <property type="evidence" value="ECO:0007669"/>
    <property type="project" value="TreeGrafter"/>
</dbReference>
<dbReference type="InterPro" id="IPR003018">
    <property type="entry name" value="GAF"/>
</dbReference>
<dbReference type="FunFam" id="3.30.565.10:FF:000006">
    <property type="entry name" value="Sensor histidine kinase WalK"/>
    <property type="match status" value="1"/>
</dbReference>
<keyword evidence="9" id="KW-1185">Reference proteome</keyword>
<name>A0A6S6M6W2_9BACT</name>